<evidence type="ECO:0000313" key="3">
    <source>
        <dbReference type="Proteomes" id="UP001642409"/>
    </source>
</evidence>
<dbReference type="AlphaFoldDB" id="A0AA86N4S0"/>
<sequence length="218" mass="25676">MQLNTNNNNYIFNKNRISLSDYDNLMIEKHQIFDQLQFYNEIQLERDPELNSLEFLELFPTNKLMIVNCENIIPKIYHEQINQLSIEFTCDAKHTLINFEDLNLDNIQVLKYCQYGKLDSEEGTLDLSQITQYKQLKELILEGWQTEINEIIFLDKVLTKLITINCGLQQIEAFGFLVHLVELNISENIRIVDITPVQYLTKLKVLKMNGCGLDTWKH</sequence>
<proteinExistence type="predicted"/>
<reference evidence="1" key="1">
    <citation type="submission" date="2023-06" db="EMBL/GenBank/DDBJ databases">
        <authorList>
            <person name="Kurt Z."/>
        </authorList>
    </citation>
    <scope>NUCLEOTIDE SEQUENCE</scope>
</reference>
<dbReference type="SUPFAM" id="SSF52058">
    <property type="entry name" value="L domain-like"/>
    <property type="match status" value="1"/>
</dbReference>
<dbReference type="InterPro" id="IPR032675">
    <property type="entry name" value="LRR_dom_sf"/>
</dbReference>
<organism evidence="1">
    <name type="scientific">Hexamita inflata</name>
    <dbReference type="NCBI Taxonomy" id="28002"/>
    <lineage>
        <taxon>Eukaryota</taxon>
        <taxon>Metamonada</taxon>
        <taxon>Diplomonadida</taxon>
        <taxon>Hexamitidae</taxon>
        <taxon>Hexamitinae</taxon>
        <taxon>Hexamita</taxon>
    </lineage>
</organism>
<dbReference type="Proteomes" id="UP001642409">
    <property type="component" value="Unassembled WGS sequence"/>
</dbReference>
<evidence type="ECO:0000313" key="2">
    <source>
        <dbReference type="EMBL" id="CAL5998581.1"/>
    </source>
</evidence>
<evidence type="ECO:0000313" key="1">
    <source>
        <dbReference type="EMBL" id="CAI9912705.1"/>
    </source>
</evidence>
<gene>
    <name evidence="2" type="ORF">HINF_LOCUS15805</name>
    <name evidence="1" type="ORF">HINF_LOCUS350</name>
</gene>
<dbReference type="EMBL" id="CAXDID020000038">
    <property type="protein sequence ID" value="CAL5998581.1"/>
    <property type="molecule type" value="Genomic_DNA"/>
</dbReference>
<dbReference type="Gene3D" id="3.80.10.10">
    <property type="entry name" value="Ribonuclease Inhibitor"/>
    <property type="match status" value="1"/>
</dbReference>
<name>A0AA86N4S0_9EUKA</name>
<protein>
    <submittedName>
        <fullName evidence="1">Leucine-rich repeat domain superfamily</fullName>
    </submittedName>
    <submittedName>
        <fullName evidence="2">Leucine-rich_repeat domain superfamily</fullName>
    </submittedName>
</protein>
<comment type="caution">
    <text evidence="1">The sequence shown here is derived from an EMBL/GenBank/DDBJ whole genome shotgun (WGS) entry which is preliminary data.</text>
</comment>
<accession>A0AA86N4S0</accession>
<reference evidence="2 3" key="2">
    <citation type="submission" date="2024-07" db="EMBL/GenBank/DDBJ databases">
        <authorList>
            <person name="Akdeniz Z."/>
        </authorList>
    </citation>
    <scope>NUCLEOTIDE SEQUENCE [LARGE SCALE GENOMIC DNA]</scope>
</reference>
<keyword evidence="3" id="KW-1185">Reference proteome</keyword>
<dbReference type="EMBL" id="CATOUU010000003">
    <property type="protein sequence ID" value="CAI9912705.1"/>
    <property type="molecule type" value="Genomic_DNA"/>
</dbReference>